<dbReference type="SMART" id="SM00418">
    <property type="entry name" value="HTH_ARSR"/>
    <property type="match status" value="1"/>
</dbReference>
<organism evidence="6 7">
    <name type="scientific">Streptomyces scabiei</name>
    <dbReference type="NCBI Taxonomy" id="1930"/>
    <lineage>
        <taxon>Bacteria</taxon>
        <taxon>Bacillati</taxon>
        <taxon>Actinomycetota</taxon>
        <taxon>Actinomycetes</taxon>
        <taxon>Kitasatosporales</taxon>
        <taxon>Streptomycetaceae</taxon>
        <taxon>Streptomyces</taxon>
    </lineage>
</organism>
<evidence type="ECO:0000259" key="5">
    <source>
        <dbReference type="SMART" id="SM00418"/>
    </source>
</evidence>
<proteinExistence type="predicted"/>
<sequence>MSNNARLPDYDLADVTEVTAPHQLRALAHPLRNAILELLLERAATVSELAAELGRPRSTVAHHVSALADAQLLKVVRTRRVRAIEERYYGRTARIFRVGTIGPAEGDAPPYCNNDLATAATESAPAHQADQLSSIVRHVRIPRERAREFWLRVLDLADEYTQLPRGGAVVYGFAAGLYPTDHPALPEAESPDRPATTRGSI</sequence>
<dbReference type="EMBL" id="BCMM01000001">
    <property type="protein sequence ID" value="GAQ59988.1"/>
    <property type="molecule type" value="Genomic_DNA"/>
</dbReference>
<dbReference type="InterPro" id="IPR036388">
    <property type="entry name" value="WH-like_DNA-bd_sf"/>
</dbReference>
<dbReference type="CDD" id="cd00090">
    <property type="entry name" value="HTH_ARSR"/>
    <property type="match status" value="1"/>
</dbReference>
<keyword evidence="1" id="KW-0805">Transcription regulation</keyword>
<dbReference type="InterPro" id="IPR051011">
    <property type="entry name" value="Metal_resp_trans_reg"/>
</dbReference>
<keyword evidence="3" id="KW-0804">Transcription</keyword>
<feature type="domain" description="HTH arsR-type" evidence="5">
    <location>
        <begin position="22"/>
        <end position="94"/>
    </location>
</feature>
<evidence type="ECO:0000256" key="2">
    <source>
        <dbReference type="ARBA" id="ARBA00023125"/>
    </source>
</evidence>
<dbReference type="AlphaFoldDB" id="A0A117EBW1"/>
<dbReference type="InterPro" id="IPR011991">
    <property type="entry name" value="ArsR-like_HTH"/>
</dbReference>
<dbReference type="Pfam" id="PF12840">
    <property type="entry name" value="HTH_20"/>
    <property type="match status" value="1"/>
</dbReference>
<dbReference type="Gene3D" id="1.10.10.10">
    <property type="entry name" value="Winged helix-like DNA-binding domain superfamily/Winged helix DNA-binding domain"/>
    <property type="match status" value="1"/>
</dbReference>
<dbReference type="InterPro" id="IPR001845">
    <property type="entry name" value="HTH_ArsR_DNA-bd_dom"/>
</dbReference>
<reference evidence="7" key="3">
    <citation type="submission" date="2016-02" db="EMBL/GenBank/DDBJ databases">
        <title>Draft genome of pathogenic Streptomyces sp. in Japan.</title>
        <authorList>
            <person name="Tomihama T."/>
            <person name="Ikenaga M."/>
            <person name="Sakai M."/>
            <person name="Okubo T."/>
            <person name="Ikeda S."/>
        </authorList>
    </citation>
    <scope>NUCLEOTIDE SEQUENCE [LARGE SCALE GENOMIC DNA]</scope>
    <source>
        <strain evidence="7">S58</strain>
    </source>
</reference>
<evidence type="ECO:0000313" key="6">
    <source>
        <dbReference type="EMBL" id="GAQ59988.1"/>
    </source>
</evidence>
<dbReference type="GO" id="GO:0003700">
    <property type="term" value="F:DNA-binding transcription factor activity"/>
    <property type="evidence" value="ECO:0007669"/>
    <property type="project" value="InterPro"/>
</dbReference>
<reference evidence="6 7" key="2">
    <citation type="journal article" date="2016" name="Genome Announc.">
        <title>Draft Genome Sequences of Streptomyces scabiei S58, Streptomyces turgidiscabies T45, and Streptomyces acidiscabies a10, the Pathogens of Potato Common Scab, Isolated in Japan.</title>
        <authorList>
            <person name="Tomihama T."/>
            <person name="Nishi Y."/>
            <person name="Sakai M."/>
            <person name="Ikenaga M."/>
            <person name="Okubo T."/>
            <person name="Ikeda S."/>
        </authorList>
    </citation>
    <scope>NUCLEOTIDE SEQUENCE [LARGE SCALE GENOMIC DNA]</scope>
    <source>
        <strain evidence="6 7">S58</strain>
    </source>
</reference>
<dbReference type="RefSeq" id="WP_059078143.1">
    <property type="nucleotide sequence ID" value="NZ_BCMM01000001.1"/>
</dbReference>
<keyword evidence="2" id="KW-0238">DNA-binding</keyword>
<evidence type="ECO:0000256" key="4">
    <source>
        <dbReference type="SAM" id="MobiDB-lite"/>
    </source>
</evidence>
<evidence type="ECO:0000256" key="3">
    <source>
        <dbReference type="ARBA" id="ARBA00023163"/>
    </source>
</evidence>
<gene>
    <name evidence="6" type="ORF">SsS58_00326</name>
</gene>
<dbReference type="PANTHER" id="PTHR43132:SF2">
    <property type="entry name" value="ARSENICAL RESISTANCE OPERON REPRESSOR ARSR-RELATED"/>
    <property type="match status" value="1"/>
</dbReference>
<name>A0A117EBW1_STRSC</name>
<dbReference type="Proteomes" id="UP000067448">
    <property type="component" value="Unassembled WGS sequence"/>
</dbReference>
<dbReference type="SUPFAM" id="SSF46785">
    <property type="entry name" value="Winged helix' DNA-binding domain"/>
    <property type="match status" value="1"/>
</dbReference>
<reference evidence="7" key="1">
    <citation type="submission" date="2015-11" db="EMBL/GenBank/DDBJ databases">
        <authorList>
            <consortium name="Cross-ministerial Strategic Innovation Promotion Program (SIP) consortium"/>
            <person name="Tomihama T."/>
            <person name="Ikenaga M."/>
            <person name="Sakai M."/>
            <person name="Okubo T."/>
            <person name="Ikeda S."/>
        </authorList>
    </citation>
    <scope>NUCLEOTIDE SEQUENCE [LARGE SCALE GENOMIC DNA]</scope>
    <source>
        <strain evidence="7">S58</strain>
    </source>
</reference>
<comment type="caution">
    <text evidence="6">The sequence shown here is derived from an EMBL/GenBank/DDBJ whole genome shotgun (WGS) entry which is preliminary data.</text>
</comment>
<accession>A0A117EBW1</accession>
<dbReference type="OrthoDB" id="7945987at2"/>
<dbReference type="PANTHER" id="PTHR43132">
    <property type="entry name" value="ARSENICAL RESISTANCE OPERON REPRESSOR ARSR-RELATED"/>
    <property type="match status" value="1"/>
</dbReference>
<protein>
    <recommendedName>
        <fullName evidence="5">HTH arsR-type domain-containing protein</fullName>
    </recommendedName>
</protein>
<evidence type="ECO:0000256" key="1">
    <source>
        <dbReference type="ARBA" id="ARBA00023015"/>
    </source>
</evidence>
<evidence type="ECO:0000313" key="7">
    <source>
        <dbReference type="Proteomes" id="UP000067448"/>
    </source>
</evidence>
<dbReference type="InterPro" id="IPR036390">
    <property type="entry name" value="WH_DNA-bd_sf"/>
</dbReference>
<feature type="region of interest" description="Disordered" evidence="4">
    <location>
        <begin position="182"/>
        <end position="201"/>
    </location>
</feature>
<dbReference type="GO" id="GO:0003677">
    <property type="term" value="F:DNA binding"/>
    <property type="evidence" value="ECO:0007669"/>
    <property type="project" value="UniProtKB-KW"/>
</dbReference>